<dbReference type="Proteomes" id="UP000541185">
    <property type="component" value="Unassembled WGS sequence"/>
</dbReference>
<protein>
    <submittedName>
        <fullName evidence="1">Uncharacterized protein</fullName>
    </submittedName>
</protein>
<proteinExistence type="predicted"/>
<dbReference type="EMBL" id="JABBFX010000001">
    <property type="protein sequence ID" value="NML44493.1"/>
    <property type="molecule type" value="Genomic_DNA"/>
</dbReference>
<evidence type="ECO:0000313" key="1">
    <source>
        <dbReference type="EMBL" id="NML44493.1"/>
    </source>
</evidence>
<dbReference type="AlphaFoldDB" id="A0A848H7I2"/>
<gene>
    <name evidence="1" type="ORF">HHL11_12075</name>
</gene>
<name>A0A848H7I2_9BURK</name>
<reference evidence="1 2" key="1">
    <citation type="submission" date="2020-04" db="EMBL/GenBank/DDBJ databases">
        <title>Ramlibacter sp. G-1-2-2 isolated from soil.</title>
        <authorList>
            <person name="Dahal R.H."/>
        </authorList>
    </citation>
    <scope>NUCLEOTIDE SEQUENCE [LARGE SCALE GENOMIC DNA]</scope>
    <source>
        <strain evidence="1 2">G-1-2-2</strain>
    </source>
</reference>
<accession>A0A848H7I2</accession>
<comment type="caution">
    <text evidence="1">The sequence shown here is derived from an EMBL/GenBank/DDBJ whole genome shotgun (WGS) entry which is preliminary data.</text>
</comment>
<organism evidence="1 2">
    <name type="scientific">Ramlibacter agri</name>
    <dbReference type="NCBI Taxonomy" id="2728837"/>
    <lineage>
        <taxon>Bacteria</taxon>
        <taxon>Pseudomonadati</taxon>
        <taxon>Pseudomonadota</taxon>
        <taxon>Betaproteobacteria</taxon>
        <taxon>Burkholderiales</taxon>
        <taxon>Comamonadaceae</taxon>
        <taxon>Ramlibacter</taxon>
    </lineage>
</organism>
<keyword evidence="2" id="KW-1185">Reference proteome</keyword>
<sequence length="48" mass="5123">MMTSIRRGITRRRLAWILWIAVTVVGLCGSSSASDGLQDICTARGGVS</sequence>
<dbReference type="RefSeq" id="WP_169418615.1">
    <property type="nucleotide sequence ID" value="NZ_JABBFX010000001.1"/>
</dbReference>
<evidence type="ECO:0000313" key="2">
    <source>
        <dbReference type="Proteomes" id="UP000541185"/>
    </source>
</evidence>